<accession>A0A0G0KE76</accession>
<evidence type="ECO:0000256" key="1">
    <source>
        <dbReference type="SAM" id="MobiDB-lite"/>
    </source>
</evidence>
<proteinExistence type="predicted"/>
<reference evidence="2 3" key="1">
    <citation type="journal article" date="2015" name="Nature">
        <title>rRNA introns, odd ribosomes, and small enigmatic genomes across a large radiation of phyla.</title>
        <authorList>
            <person name="Brown C.T."/>
            <person name="Hug L.A."/>
            <person name="Thomas B.C."/>
            <person name="Sharon I."/>
            <person name="Castelle C.J."/>
            <person name="Singh A."/>
            <person name="Wilkins M.J."/>
            <person name="Williams K.H."/>
            <person name="Banfield J.F."/>
        </authorList>
    </citation>
    <scope>NUCLEOTIDE SEQUENCE [LARGE SCALE GENOMIC DNA]</scope>
</reference>
<dbReference type="AlphaFoldDB" id="A0A0G0KE76"/>
<dbReference type="EMBL" id="LBTJ01000001">
    <property type="protein sequence ID" value="KKQ38901.1"/>
    <property type="molecule type" value="Genomic_DNA"/>
</dbReference>
<organism evidence="2 3">
    <name type="scientific">Candidatus Roizmanbacteria bacterium GW2011_GWA2_37_7</name>
    <dbReference type="NCBI Taxonomy" id="1618481"/>
    <lineage>
        <taxon>Bacteria</taxon>
        <taxon>Candidatus Roizmaniibacteriota</taxon>
    </lineage>
</organism>
<sequence>MKKLVATNIRFPEEELIMYKRIALEKGESLSNFIRVTIRQKVKSIKKQSINKRDPIFNMKPGHSGISDGAKNHDKYIYR</sequence>
<feature type="compositionally biased region" description="Basic and acidic residues" evidence="1">
    <location>
        <begin position="70"/>
        <end position="79"/>
    </location>
</feature>
<comment type="caution">
    <text evidence="2">The sequence shown here is derived from an EMBL/GenBank/DDBJ whole genome shotgun (WGS) entry which is preliminary data.</text>
</comment>
<dbReference type="Proteomes" id="UP000034471">
    <property type="component" value="Unassembled WGS sequence"/>
</dbReference>
<evidence type="ECO:0008006" key="4">
    <source>
        <dbReference type="Google" id="ProtNLM"/>
    </source>
</evidence>
<evidence type="ECO:0000313" key="2">
    <source>
        <dbReference type="EMBL" id="KKQ38901.1"/>
    </source>
</evidence>
<feature type="region of interest" description="Disordered" evidence="1">
    <location>
        <begin position="53"/>
        <end position="79"/>
    </location>
</feature>
<gene>
    <name evidence="2" type="ORF">US54_C0001G0026</name>
</gene>
<name>A0A0G0KE76_9BACT</name>
<protein>
    <recommendedName>
        <fullName evidence="4">Ribbon-helix-helix protein CopG domain-containing protein</fullName>
    </recommendedName>
</protein>
<dbReference type="STRING" id="1618481.US54_C0001G0026"/>
<evidence type="ECO:0000313" key="3">
    <source>
        <dbReference type="Proteomes" id="UP000034471"/>
    </source>
</evidence>